<evidence type="ECO:0000256" key="1">
    <source>
        <dbReference type="ARBA" id="ARBA00013860"/>
    </source>
</evidence>
<dbReference type="InterPro" id="IPR035644">
    <property type="entry name" value="MraZ_C"/>
</dbReference>
<dbReference type="Proteomes" id="UP000198711">
    <property type="component" value="Unassembled WGS sequence"/>
</dbReference>
<keyword evidence="2 7" id="KW-0963">Cytoplasm</keyword>
<proteinExistence type="inferred from homology"/>
<feature type="domain" description="SpoVT-AbrB" evidence="8">
    <location>
        <begin position="34"/>
        <end position="79"/>
    </location>
</feature>
<keyword evidence="4 7" id="KW-0805">Transcription regulation</keyword>
<protein>
    <recommendedName>
        <fullName evidence="1 7">Transcriptional regulator MraZ</fullName>
    </recommendedName>
</protein>
<dbReference type="InterPro" id="IPR037914">
    <property type="entry name" value="SpoVT-AbrB_sf"/>
</dbReference>
<evidence type="ECO:0000313" key="10">
    <source>
        <dbReference type="Proteomes" id="UP000198711"/>
    </source>
</evidence>
<dbReference type="InterPro" id="IPR003444">
    <property type="entry name" value="MraZ"/>
</dbReference>
<keyword evidence="3" id="KW-0677">Repeat</keyword>
<accession>A0A8X8LBA2</accession>
<evidence type="ECO:0000313" key="9">
    <source>
        <dbReference type="EMBL" id="SDW83711.1"/>
    </source>
</evidence>
<keyword evidence="10" id="KW-1185">Reference proteome</keyword>
<dbReference type="CDD" id="cd16321">
    <property type="entry name" value="MraZ_C"/>
    <property type="match status" value="1"/>
</dbReference>
<sequence length="176" mass="19842">MSHFFAKSGKKCYFVSTSGNLGNIYQQMNGFHGEYEATVDAKGRFLLPGGLKKQLPEGEGRFIISRGFEKCLTLYPLKSWELIIAKISQLNDFDPKVRQFRRQFLGGATEVELDSAGRMLLPASLKEFAGLSKDIVLAAALDRFEIWDAGKYKQLFEDFSPEGFSDLAHDVMKEIK</sequence>
<evidence type="ECO:0000256" key="6">
    <source>
        <dbReference type="ARBA" id="ARBA00023163"/>
    </source>
</evidence>
<dbReference type="PANTHER" id="PTHR34701:SF1">
    <property type="entry name" value="TRANSCRIPTIONAL REGULATOR MRAZ"/>
    <property type="match status" value="1"/>
</dbReference>
<dbReference type="InterPro" id="IPR007159">
    <property type="entry name" value="SpoVT-AbrB_dom"/>
</dbReference>
<dbReference type="NCBIfam" id="TIGR00242">
    <property type="entry name" value="division/cell wall cluster transcriptional repressor MraZ"/>
    <property type="match status" value="1"/>
</dbReference>
<evidence type="ECO:0000256" key="4">
    <source>
        <dbReference type="ARBA" id="ARBA00023015"/>
    </source>
</evidence>
<evidence type="ECO:0000256" key="3">
    <source>
        <dbReference type="ARBA" id="ARBA00022737"/>
    </source>
</evidence>
<comment type="subunit">
    <text evidence="7">Forms oligomers.</text>
</comment>
<dbReference type="InterPro" id="IPR020603">
    <property type="entry name" value="MraZ_dom"/>
</dbReference>
<dbReference type="PROSITE" id="PS51740">
    <property type="entry name" value="SPOVT_ABRB"/>
    <property type="match status" value="2"/>
</dbReference>
<dbReference type="Pfam" id="PF02381">
    <property type="entry name" value="MraZ"/>
    <property type="match status" value="2"/>
</dbReference>
<dbReference type="Gene3D" id="3.40.1550.20">
    <property type="entry name" value="Transcriptional regulator MraZ domain"/>
    <property type="match status" value="1"/>
</dbReference>
<evidence type="ECO:0000259" key="8">
    <source>
        <dbReference type="PROSITE" id="PS51740"/>
    </source>
</evidence>
<keyword evidence="5 7" id="KW-0238">DNA-binding</keyword>
<dbReference type="PANTHER" id="PTHR34701">
    <property type="entry name" value="TRANSCRIPTIONAL REGULATOR MRAZ"/>
    <property type="match status" value="1"/>
</dbReference>
<dbReference type="SUPFAM" id="SSF89447">
    <property type="entry name" value="AbrB/MazE/MraZ-like"/>
    <property type="match status" value="1"/>
</dbReference>
<dbReference type="AlphaFoldDB" id="A0A8X8LBA2"/>
<keyword evidence="6 7" id="KW-0804">Transcription</keyword>
<name>A0A8X8LBA2_9BACT</name>
<comment type="caution">
    <text evidence="9">The sequence shown here is derived from an EMBL/GenBank/DDBJ whole genome shotgun (WGS) entry which is preliminary data.</text>
</comment>
<evidence type="ECO:0000256" key="7">
    <source>
        <dbReference type="HAMAP-Rule" id="MF_01008"/>
    </source>
</evidence>
<dbReference type="GO" id="GO:0005737">
    <property type="term" value="C:cytoplasm"/>
    <property type="evidence" value="ECO:0007669"/>
    <property type="project" value="UniProtKB-UniRule"/>
</dbReference>
<feature type="domain" description="SpoVT-AbrB" evidence="8">
    <location>
        <begin position="108"/>
        <end position="151"/>
    </location>
</feature>
<comment type="subcellular location">
    <subcellularLocation>
        <location evidence="7">Cytoplasm</location>
        <location evidence="7">Nucleoid</location>
    </subcellularLocation>
</comment>
<dbReference type="GO" id="GO:0003700">
    <property type="term" value="F:DNA-binding transcription factor activity"/>
    <property type="evidence" value="ECO:0007669"/>
    <property type="project" value="UniProtKB-UniRule"/>
</dbReference>
<dbReference type="EMBL" id="FNNO01000006">
    <property type="protein sequence ID" value="SDW83711.1"/>
    <property type="molecule type" value="Genomic_DNA"/>
</dbReference>
<comment type="similarity">
    <text evidence="7">Belongs to the MraZ family.</text>
</comment>
<dbReference type="GO" id="GO:0009295">
    <property type="term" value="C:nucleoid"/>
    <property type="evidence" value="ECO:0007669"/>
    <property type="project" value="UniProtKB-SubCell"/>
</dbReference>
<dbReference type="InterPro" id="IPR038619">
    <property type="entry name" value="MraZ_sf"/>
</dbReference>
<organism evidence="9 10">
    <name type="scientific">Hydrobacter penzbergensis</name>
    <dbReference type="NCBI Taxonomy" id="1235997"/>
    <lineage>
        <taxon>Bacteria</taxon>
        <taxon>Pseudomonadati</taxon>
        <taxon>Bacteroidota</taxon>
        <taxon>Chitinophagia</taxon>
        <taxon>Chitinophagales</taxon>
        <taxon>Chitinophagaceae</taxon>
        <taxon>Hydrobacter</taxon>
    </lineage>
</organism>
<evidence type="ECO:0000256" key="2">
    <source>
        <dbReference type="ARBA" id="ARBA00022490"/>
    </source>
</evidence>
<dbReference type="GO" id="GO:2000143">
    <property type="term" value="P:negative regulation of DNA-templated transcription initiation"/>
    <property type="evidence" value="ECO:0007669"/>
    <property type="project" value="TreeGrafter"/>
</dbReference>
<dbReference type="HAMAP" id="MF_01008">
    <property type="entry name" value="MraZ"/>
    <property type="match status" value="1"/>
</dbReference>
<evidence type="ECO:0000256" key="5">
    <source>
        <dbReference type="ARBA" id="ARBA00023125"/>
    </source>
</evidence>
<dbReference type="CDD" id="cd16320">
    <property type="entry name" value="MraZ_N"/>
    <property type="match status" value="1"/>
</dbReference>
<gene>
    <name evidence="7" type="primary">mraZ</name>
    <name evidence="9" type="ORF">SAMN05444410_10691</name>
</gene>
<dbReference type="GO" id="GO:0000976">
    <property type="term" value="F:transcription cis-regulatory region binding"/>
    <property type="evidence" value="ECO:0007669"/>
    <property type="project" value="TreeGrafter"/>
</dbReference>
<reference evidence="9 10" key="1">
    <citation type="submission" date="2016-10" db="EMBL/GenBank/DDBJ databases">
        <authorList>
            <person name="Varghese N."/>
            <person name="Submissions S."/>
        </authorList>
    </citation>
    <scope>NUCLEOTIDE SEQUENCE [LARGE SCALE GENOMIC DNA]</scope>
    <source>
        <strain evidence="9 10">DSM 25353</strain>
    </source>
</reference>
<dbReference type="InterPro" id="IPR035642">
    <property type="entry name" value="MraZ_N"/>
</dbReference>